<evidence type="ECO:0008006" key="3">
    <source>
        <dbReference type="Google" id="ProtNLM"/>
    </source>
</evidence>
<dbReference type="Proteomes" id="UP000059425">
    <property type="component" value="Chromosome"/>
</dbReference>
<dbReference type="RefSeq" id="WP_060738951.1">
    <property type="nucleotide sequence ID" value="NZ_CP012831.1"/>
</dbReference>
<organism evidence="1 2">
    <name type="scientific">Pseudomonas fluorescens</name>
    <dbReference type="NCBI Taxonomy" id="294"/>
    <lineage>
        <taxon>Bacteria</taxon>
        <taxon>Pseudomonadati</taxon>
        <taxon>Pseudomonadota</taxon>
        <taxon>Gammaproteobacteria</taxon>
        <taxon>Pseudomonadales</taxon>
        <taxon>Pseudomonadaceae</taxon>
        <taxon>Pseudomonas</taxon>
    </lineage>
</organism>
<sequence>MYYSSSVNGFIPAAWKSDGTYLIEDWPTDAILLTEKELNTYARKPPPEGKQLGFENGRPVWIDAPSLPPLTREGVEALRLRAYADPLAGSDRYFSEVQRMRAMDIEGWEVVLDLGVARYEAIQNQYPWPTELSNLPGMHTVESRPDNLDVWGDNIRVFDEPLQLADLKREALAKREKLLLEAVQKVALFQYAEDIGDATDQEQLMLMEWKLYSVELNRIQHQVGFPTDIDWPVMPEPAA</sequence>
<name>A0A0N9WN70_PSEFL</name>
<dbReference type="EMBL" id="CP012831">
    <property type="protein sequence ID" value="ALI06305.1"/>
    <property type="molecule type" value="Genomic_DNA"/>
</dbReference>
<gene>
    <name evidence="1" type="ORF">AO356_05700</name>
</gene>
<accession>A0A0N9WN70</accession>
<proteinExistence type="predicted"/>
<evidence type="ECO:0000313" key="2">
    <source>
        <dbReference type="Proteomes" id="UP000059425"/>
    </source>
</evidence>
<dbReference type="Pfam" id="PF02413">
    <property type="entry name" value="Caudo_TAP"/>
    <property type="match status" value="1"/>
</dbReference>
<protein>
    <recommendedName>
        <fullName evidence="3">Tail fiber assembly protein</fullName>
    </recommendedName>
</protein>
<reference evidence="2" key="1">
    <citation type="submission" date="2015-09" db="EMBL/GenBank/DDBJ databases">
        <title>Whole genome sequence of Pseudomonas fluorescens FW300-N2C3.</title>
        <authorList>
            <person name="Ray J."/>
            <person name="Melnyk R."/>
            <person name="Deutschbauer A."/>
        </authorList>
    </citation>
    <scope>NUCLEOTIDE SEQUENCE [LARGE SCALE GENOMIC DNA]</scope>
    <source>
        <strain evidence="2">FW300-N2C3</strain>
    </source>
</reference>
<reference evidence="1 2" key="2">
    <citation type="journal article" date="2018" name="Nature">
        <title>Mutant phenotypes for thousands of bacterial genes of unknown function.</title>
        <authorList>
            <person name="Price M.N."/>
            <person name="Wetmore K.M."/>
            <person name="Waters R.J."/>
            <person name="Callaghan M."/>
            <person name="Ray J."/>
            <person name="Liu H."/>
            <person name="Kuehl J.V."/>
            <person name="Melnyk R.A."/>
            <person name="Lamson J.S."/>
            <person name="Suh Y."/>
            <person name="Carlson H.K."/>
            <person name="Esquivel Z."/>
            <person name="Sadeeshkumar H."/>
            <person name="Chakraborty R."/>
            <person name="Zane G.M."/>
            <person name="Rubin B.E."/>
            <person name="Wall J.D."/>
            <person name="Visel A."/>
            <person name="Bristow J."/>
            <person name="Blow M.J."/>
            <person name="Arkin A.P."/>
            <person name="Deutschbauer A.M."/>
        </authorList>
    </citation>
    <scope>NUCLEOTIDE SEQUENCE [LARGE SCALE GENOMIC DNA]</scope>
    <source>
        <strain evidence="1 2">FW300-N2C3</strain>
    </source>
</reference>
<evidence type="ECO:0000313" key="1">
    <source>
        <dbReference type="EMBL" id="ALI06305.1"/>
    </source>
</evidence>
<dbReference type="AlphaFoldDB" id="A0A0N9WN70"/>
<dbReference type="InterPro" id="IPR003458">
    <property type="entry name" value="Phage_T4_Gp38_tail_assem"/>
</dbReference>